<proteinExistence type="predicted"/>
<accession>A0A239L2J6</accession>
<evidence type="ECO:0000256" key="1">
    <source>
        <dbReference type="ARBA" id="ARBA00022729"/>
    </source>
</evidence>
<keyword evidence="4" id="KW-1185">Reference proteome</keyword>
<dbReference type="SUPFAM" id="SSF49785">
    <property type="entry name" value="Galactose-binding domain-like"/>
    <property type="match status" value="1"/>
</dbReference>
<dbReference type="AlphaFoldDB" id="A0A239L2J6"/>
<evidence type="ECO:0000256" key="2">
    <source>
        <dbReference type="ARBA" id="ARBA00022801"/>
    </source>
</evidence>
<dbReference type="NCBIfam" id="NF045579">
    <property type="entry name" value="rhamnoside_JR"/>
    <property type="match status" value="1"/>
</dbReference>
<dbReference type="InterPro" id="IPR008979">
    <property type="entry name" value="Galactose-bd-like_sf"/>
</dbReference>
<reference evidence="4" key="1">
    <citation type="submission" date="2017-06" db="EMBL/GenBank/DDBJ databases">
        <authorList>
            <person name="Varghese N."/>
            <person name="Submissions S."/>
        </authorList>
    </citation>
    <scope>NUCLEOTIDE SEQUENCE [LARGE SCALE GENOMIC DNA]</scope>
    <source>
        <strain evidence="4">NKM1</strain>
    </source>
</reference>
<evidence type="ECO:0000313" key="3">
    <source>
        <dbReference type="EMBL" id="SNT23774.1"/>
    </source>
</evidence>
<evidence type="ECO:0008006" key="5">
    <source>
        <dbReference type="Google" id="ProtNLM"/>
    </source>
</evidence>
<evidence type="ECO:0000313" key="4">
    <source>
        <dbReference type="Proteomes" id="UP000198432"/>
    </source>
</evidence>
<dbReference type="Proteomes" id="UP000198432">
    <property type="component" value="Unassembled WGS sequence"/>
</dbReference>
<keyword evidence="2" id="KW-0378">Hydrolase</keyword>
<protein>
    <recommendedName>
        <fullName evidence="5">Glycosyl hydrolases family 2, sugar binding domain</fullName>
    </recommendedName>
</protein>
<keyword evidence="1" id="KW-0732">Signal</keyword>
<dbReference type="PANTHER" id="PTHR43817:SF1">
    <property type="entry name" value="HYDROLASE, FAMILY 43, PUTATIVE (AFU_ORTHOLOGUE AFUA_3G01660)-RELATED"/>
    <property type="match status" value="1"/>
</dbReference>
<name>A0A239L2J6_9BACT</name>
<sequence>MDRRLFLDLGQVLVNRKDLGIHWKRPYLVDVTNAVRAGSNNLEVRVTNLWPNRLIGDAQLPDVYDYTPVPEEADSPA</sequence>
<dbReference type="GO" id="GO:0016787">
    <property type="term" value="F:hydrolase activity"/>
    <property type="evidence" value="ECO:0007669"/>
    <property type="project" value="UniProtKB-KW"/>
</dbReference>
<dbReference type="Gene3D" id="2.60.120.260">
    <property type="entry name" value="Galactose-binding domain-like"/>
    <property type="match status" value="1"/>
</dbReference>
<dbReference type="EMBL" id="FZOQ01000034">
    <property type="protein sequence ID" value="SNT23774.1"/>
    <property type="molecule type" value="Genomic_DNA"/>
</dbReference>
<dbReference type="PANTHER" id="PTHR43817">
    <property type="entry name" value="GLYCOSYL HYDROLASE"/>
    <property type="match status" value="1"/>
</dbReference>
<organism evidence="3 4">
    <name type="scientific">Pontibacter ummariensis</name>
    <dbReference type="NCBI Taxonomy" id="1610492"/>
    <lineage>
        <taxon>Bacteria</taxon>
        <taxon>Pseudomonadati</taxon>
        <taxon>Bacteroidota</taxon>
        <taxon>Cytophagia</taxon>
        <taxon>Cytophagales</taxon>
        <taxon>Hymenobacteraceae</taxon>
        <taxon>Pontibacter</taxon>
    </lineage>
</organism>
<gene>
    <name evidence="3" type="ORF">SAMN06296052_1343</name>
</gene>